<dbReference type="Gene3D" id="3.40.50.300">
    <property type="entry name" value="P-loop containing nucleotide triphosphate hydrolases"/>
    <property type="match status" value="1"/>
</dbReference>
<sequence length="261" mass="29312">MAYLSIRNVEITYKNHKTGKDFLALSGVSLDVEKGEFVTIVGPSGCGKSTLLLSIDGLLPHTGGEILIDGKPVTKPGKDRALVFQEFALLPWRTIEQNIWFGLELQGEKKEKLQSAADRFLKLTGLAQFKDHFPHQLSGGMRQRVGIARALAVDPDILLMDEPFGALDAQTREIMQNELLKIWDENRKTVFFVTHGIDESIYLADKIVVMSARPGTVKEIIDVKLPRPRGLEVKETTEYARLRRRIWELLQDEVTASAGWS</sequence>
<dbReference type="PANTHER" id="PTHR42788">
    <property type="entry name" value="TAURINE IMPORT ATP-BINDING PROTEIN-RELATED"/>
    <property type="match status" value="1"/>
</dbReference>
<dbReference type="SMART" id="SM00382">
    <property type="entry name" value="AAA"/>
    <property type="match status" value="1"/>
</dbReference>
<keyword evidence="3 5" id="KW-0067">ATP-binding</keyword>
<keyword evidence="6" id="KW-1185">Reference proteome</keyword>
<comment type="caution">
    <text evidence="5">The sequence shown here is derived from an EMBL/GenBank/DDBJ whole genome shotgun (WGS) entry which is preliminary data.</text>
</comment>
<dbReference type="GO" id="GO:0005524">
    <property type="term" value="F:ATP binding"/>
    <property type="evidence" value="ECO:0007669"/>
    <property type="project" value="UniProtKB-KW"/>
</dbReference>
<dbReference type="RefSeq" id="WP_141336232.1">
    <property type="nucleotide sequence ID" value="NZ_JBDLZV010000001.1"/>
</dbReference>
<dbReference type="PROSITE" id="PS50893">
    <property type="entry name" value="ABC_TRANSPORTER_2"/>
    <property type="match status" value="1"/>
</dbReference>
<organism evidence="5 6">
    <name type="scientific">Paenibacillus validus</name>
    <dbReference type="NCBI Taxonomy" id="44253"/>
    <lineage>
        <taxon>Bacteria</taxon>
        <taxon>Bacillati</taxon>
        <taxon>Bacillota</taxon>
        <taxon>Bacilli</taxon>
        <taxon>Bacillales</taxon>
        <taxon>Paenibacillaceae</taxon>
        <taxon>Paenibacillus</taxon>
    </lineage>
</organism>
<dbReference type="InterPro" id="IPR003593">
    <property type="entry name" value="AAA+_ATPase"/>
</dbReference>
<evidence type="ECO:0000259" key="4">
    <source>
        <dbReference type="PROSITE" id="PS50893"/>
    </source>
</evidence>
<evidence type="ECO:0000256" key="2">
    <source>
        <dbReference type="ARBA" id="ARBA00022741"/>
    </source>
</evidence>
<evidence type="ECO:0000313" key="6">
    <source>
        <dbReference type="Proteomes" id="UP000450917"/>
    </source>
</evidence>
<dbReference type="GO" id="GO:0016887">
    <property type="term" value="F:ATP hydrolysis activity"/>
    <property type="evidence" value="ECO:0007669"/>
    <property type="project" value="InterPro"/>
</dbReference>
<dbReference type="Proteomes" id="UP000450917">
    <property type="component" value="Unassembled WGS sequence"/>
</dbReference>
<protein>
    <submittedName>
        <fullName evidence="5">ATP-binding cassette domain-containing protein</fullName>
    </submittedName>
</protein>
<feature type="domain" description="ABC transporter" evidence="4">
    <location>
        <begin position="6"/>
        <end position="233"/>
    </location>
</feature>
<dbReference type="PANTHER" id="PTHR42788:SF13">
    <property type="entry name" value="ALIPHATIC SULFONATES IMPORT ATP-BINDING PROTEIN SSUB"/>
    <property type="match status" value="1"/>
</dbReference>
<proteinExistence type="predicted"/>
<dbReference type="InterPro" id="IPR017871">
    <property type="entry name" value="ABC_transporter-like_CS"/>
</dbReference>
<evidence type="ECO:0000256" key="1">
    <source>
        <dbReference type="ARBA" id="ARBA00022448"/>
    </source>
</evidence>
<evidence type="ECO:0000256" key="3">
    <source>
        <dbReference type="ARBA" id="ARBA00022840"/>
    </source>
</evidence>
<reference evidence="5 6" key="1">
    <citation type="submission" date="2019-11" db="EMBL/GenBank/DDBJ databases">
        <title>Draft genome sequences of five Paenibacillus species of dairy origin.</title>
        <authorList>
            <person name="Olajide A.M."/>
            <person name="Chen S."/>
            <person name="Lapointe G."/>
        </authorList>
    </citation>
    <scope>NUCLEOTIDE SEQUENCE [LARGE SCALE GENOMIC DNA]</scope>
    <source>
        <strain evidence="5 6">2CS3</strain>
    </source>
</reference>
<keyword evidence="2" id="KW-0547">Nucleotide-binding</keyword>
<dbReference type="PROSITE" id="PS00211">
    <property type="entry name" value="ABC_TRANSPORTER_1"/>
    <property type="match status" value="1"/>
</dbReference>
<keyword evidence="1" id="KW-0813">Transport</keyword>
<dbReference type="SUPFAM" id="SSF52540">
    <property type="entry name" value="P-loop containing nucleoside triphosphate hydrolases"/>
    <property type="match status" value="1"/>
</dbReference>
<dbReference type="AlphaFoldDB" id="A0A7X2Z7T9"/>
<dbReference type="EMBL" id="WNZX01000002">
    <property type="protein sequence ID" value="MUG69889.1"/>
    <property type="molecule type" value="Genomic_DNA"/>
</dbReference>
<name>A0A7X2Z7T9_9BACL</name>
<gene>
    <name evidence="5" type="ORF">GNP93_04275</name>
</gene>
<dbReference type="InterPro" id="IPR003439">
    <property type="entry name" value="ABC_transporter-like_ATP-bd"/>
</dbReference>
<dbReference type="InterPro" id="IPR027417">
    <property type="entry name" value="P-loop_NTPase"/>
</dbReference>
<accession>A0A7X2Z7T9</accession>
<dbReference type="CDD" id="cd03293">
    <property type="entry name" value="ABC_NrtD_SsuB_transporters"/>
    <property type="match status" value="1"/>
</dbReference>
<dbReference type="Pfam" id="PF00005">
    <property type="entry name" value="ABC_tran"/>
    <property type="match status" value="1"/>
</dbReference>
<evidence type="ECO:0000313" key="5">
    <source>
        <dbReference type="EMBL" id="MUG69889.1"/>
    </source>
</evidence>
<dbReference type="InterPro" id="IPR050166">
    <property type="entry name" value="ABC_transporter_ATP-bind"/>
</dbReference>